<keyword evidence="2" id="KW-1185">Reference proteome</keyword>
<name>A0AA35S5J3_GEOBA</name>
<dbReference type="EMBL" id="CASHTH010001990">
    <property type="protein sequence ID" value="CAI8023043.1"/>
    <property type="molecule type" value="Genomic_DNA"/>
</dbReference>
<accession>A0AA35S5J3</accession>
<dbReference type="AlphaFoldDB" id="A0AA35S5J3"/>
<comment type="caution">
    <text evidence="1">The sequence shown here is derived from an EMBL/GenBank/DDBJ whole genome shotgun (WGS) entry which is preliminary data.</text>
</comment>
<evidence type="ECO:0000313" key="2">
    <source>
        <dbReference type="Proteomes" id="UP001174909"/>
    </source>
</evidence>
<proteinExistence type="predicted"/>
<organism evidence="1 2">
    <name type="scientific">Geodia barretti</name>
    <name type="common">Barrett's horny sponge</name>
    <dbReference type="NCBI Taxonomy" id="519541"/>
    <lineage>
        <taxon>Eukaryota</taxon>
        <taxon>Metazoa</taxon>
        <taxon>Porifera</taxon>
        <taxon>Demospongiae</taxon>
        <taxon>Heteroscleromorpha</taxon>
        <taxon>Tetractinellida</taxon>
        <taxon>Astrophorina</taxon>
        <taxon>Geodiidae</taxon>
        <taxon>Geodia</taxon>
    </lineage>
</organism>
<reference evidence="1" key="1">
    <citation type="submission" date="2023-03" db="EMBL/GenBank/DDBJ databases">
        <authorList>
            <person name="Steffen K."/>
            <person name="Cardenas P."/>
        </authorList>
    </citation>
    <scope>NUCLEOTIDE SEQUENCE</scope>
</reference>
<protein>
    <submittedName>
        <fullName evidence="1">Uncharacterized protein</fullName>
    </submittedName>
</protein>
<gene>
    <name evidence="1" type="ORF">GBAR_LOCUS13488</name>
</gene>
<dbReference type="Proteomes" id="UP001174909">
    <property type="component" value="Unassembled WGS sequence"/>
</dbReference>
<evidence type="ECO:0000313" key="1">
    <source>
        <dbReference type="EMBL" id="CAI8023043.1"/>
    </source>
</evidence>
<sequence>MSWGGLREVGCYTTASELASLLYWCMLHYPLLSGTSCSLTLPSVKLSVFANDQMVLVESQ</sequence>